<feature type="compositionally biased region" description="Low complexity" evidence="1">
    <location>
        <begin position="35"/>
        <end position="48"/>
    </location>
</feature>
<feature type="region of interest" description="Disordered" evidence="1">
    <location>
        <begin position="35"/>
        <end position="60"/>
    </location>
</feature>
<dbReference type="EMBL" id="JAUUCC010000046">
    <property type="protein sequence ID" value="MEE2052454.1"/>
    <property type="molecule type" value="Genomic_DNA"/>
</dbReference>
<protein>
    <submittedName>
        <fullName evidence="3">Uncharacterized protein</fullName>
    </submittedName>
</protein>
<evidence type="ECO:0000313" key="3">
    <source>
        <dbReference type="EMBL" id="MEE2052454.1"/>
    </source>
</evidence>
<comment type="caution">
    <text evidence="3">The sequence shown here is derived from an EMBL/GenBank/DDBJ whole genome shotgun (WGS) entry which is preliminary data.</text>
</comment>
<feature type="signal peptide" evidence="2">
    <location>
        <begin position="1"/>
        <end position="35"/>
    </location>
</feature>
<name>A0ABU7KTX5_9ACTN</name>
<evidence type="ECO:0000256" key="1">
    <source>
        <dbReference type="SAM" id="MobiDB-lite"/>
    </source>
</evidence>
<sequence>MTFRQKHTPLSPALAMTLGAVAVMVATTACGTAQAVEPSSSSEEAVPELNPDGSAPSEPMSLEEAAPFLEAQGYLPAEGDLSGYEIGYLPDAVEGTPYDHDVNAWMSRQQQGQEEVVLPDAEEVERSWLPDTVDVDHLVDDDGRVLPEREVFAPSDVYVTVHRHADFTDVDAYLAPDAEGGIPLEEVLPGGGVRELPDGTGHYNGAGALFSPEPGVVIEVSYMDDTVMDELLEGPDGAVEGHPEEVLLIVEGIGPV</sequence>
<evidence type="ECO:0000313" key="4">
    <source>
        <dbReference type="Proteomes" id="UP001348641"/>
    </source>
</evidence>
<keyword evidence="2" id="KW-0732">Signal</keyword>
<gene>
    <name evidence="3" type="ORF">Q8A49_18300</name>
</gene>
<dbReference type="RefSeq" id="WP_330159483.1">
    <property type="nucleotide sequence ID" value="NZ_BAAAJA010000021.1"/>
</dbReference>
<proteinExistence type="predicted"/>
<dbReference type="PROSITE" id="PS51257">
    <property type="entry name" value="PROKAR_LIPOPROTEIN"/>
    <property type="match status" value="1"/>
</dbReference>
<accession>A0ABU7KTX5</accession>
<organism evidence="3 4">
    <name type="scientific">Nocardiopsis tropica</name>
    <dbReference type="NCBI Taxonomy" id="109330"/>
    <lineage>
        <taxon>Bacteria</taxon>
        <taxon>Bacillati</taxon>
        <taxon>Actinomycetota</taxon>
        <taxon>Actinomycetes</taxon>
        <taxon>Streptosporangiales</taxon>
        <taxon>Nocardiopsidaceae</taxon>
        <taxon>Nocardiopsis</taxon>
    </lineage>
</organism>
<feature type="chain" id="PRO_5045215223" evidence="2">
    <location>
        <begin position="36"/>
        <end position="256"/>
    </location>
</feature>
<reference evidence="3 4" key="1">
    <citation type="submission" date="2023-07" db="EMBL/GenBank/DDBJ databases">
        <authorList>
            <person name="Girao M."/>
            <person name="Carvalho M.F."/>
        </authorList>
    </citation>
    <scope>NUCLEOTIDE SEQUENCE [LARGE SCALE GENOMIC DNA]</scope>
    <source>
        <strain evidence="3 4">66/93</strain>
    </source>
</reference>
<dbReference type="Proteomes" id="UP001348641">
    <property type="component" value="Unassembled WGS sequence"/>
</dbReference>
<evidence type="ECO:0000256" key="2">
    <source>
        <dbReference type="SAM" id="SignalP"/>
    </source>
</evidence>